<keyword evidence="1" id="KW-0812">Transmembrane</keyword>
<feature type="transmembrane region" description="Helical" evidence="1">
    <location>
        <begin position="253"/>
        <end position="271"/>
    </location>
</feature>
<sequence length="272" mass="30394">MEKWLQERQAQEQALYSRAQRTRSQQDIAAWERFARQTARMRVTADQLRGALPPEYAVQSGIRVLFQGREIYLEHLVAGPSGIYLVESVEDNPQWRDDLARNLAFFNQNLGSNIRYFSCLVVARDLAGTDRLPQGVHLMESLEAALYVIREAPVTDPMPPSVAQELWHIIRALSPRVPVQAPVRAASRDRRFTWREWVTIACAAAADLLLMTQPGMSLGHFIIGLFVIVGPAAGLAGLTLLLPAGEPRTIASWVLMVLAVLFLLLMVPGLFV</sequence>
<dbReference type="RefSeq" id="WP_209466897.1">
    <property type="nucleotide sequence ID" value="NZ_JAGGLG010000017.1"/>
</dbReference>
<protein>
    <submittedName>
        <fullName evidence="2">Uncharacterized protein</fullName>
    </submittedName>
</protein>
<evidence type="ECO:0000313" key="3">
    <source>
        <dbReference type="Proteomes" id="UP001519289"/>
    </source>
</evidence>
<feature type="transmembrane region" description="Helical" evidence="1">
    <location>
        <begin position="218"/>
        <end position="241"/>
    </location>
</feature>
<reference evidence="2 3" key="1">
    <citation type="submission" date="2021-03" db="EMBL/GenBank/DDBJ databases">
        <title>Genomic Encyclopedia of Type Strains, Phase IV (KMG-IV): sequencing the most valuable type-strain genomes for metagenomic binning, comparative biology and taxonomic classification.</title>
        <authorList>
            <person name="Goeker M."/>
        </authorList>
    </citation>
    <scope>NUCLEOTIDE SEQUENCE [LARGE SCALE GENOMIC DNA]</scope>
    <source>
        <strain evidence="2 3">DSM 27138</strain>
    </source>
</reference>
<organism evidence="2 3">
    <name type="scientific">Symbiobacterium terraclitae</name>
    <dbReference type="NCBI Taxonomy" id="557451"/>
    <lineage>
        <taxon>Bacteria</taxon>
        <taxon>Bacillati</taxon>
        <taxon>Bacillota</taxon>
        <taxon>Clostridia</taxon>
        <taxon>Eubacteriales</taxon>
        <taxon>Symbiobacteriaceae</taxon>
        <taxon>Symbiobacterium</taxon>
    </lineage>
</organism>
<accession>A0ABS4JUZ2</accession>
<name>A0ABS4JUZ2_9FIRM</name>
<evidence type="ECO:0000313" key="2">
    <source>
        <dbReference type="EMBL" id="MBP2018771.1"/>
    </source>
</evidence>
<keyword evidence="3" id="KW-1185">Reference proteome</keyword>
<keyword evidence="1" id="KW-1133">Transmembrane helix</keyword>
<keyword evidence="1" id="KW-0472">Membrane</keyword>
<comment type="caution">
    <text evidence="2">The sequence shown here is derived from an EMBL/GenBank/DDBJ whole genome shotgun (WGS) entry which is preliminary data.</text>
</comment>
<dbReference type="EMBL" id="JAGGLG010000017">
    <property type="protein sequence ID" value="MBP2018771.1"/>
    <property type="molecule type" value="Genomic_DNA"/>
</dbReference>
<proteinExistence type="predicted"/>
<gene>
    <name evidence="2" type="ORF">J2Z79_002186</name>
</gene>
<evidence type="ECO:0000256" key="1">
    <source>
        <dbReference type="SAM" id="Phobius"/>
    </source>
</evidence>
<dbReference type="Proteomes" id="UP001519289">
    <property type="component" value="Unassembled WGS sequence"/>
</dbReference>